<dbReference type="GO" id="GO:0000124">
    <property type="term" value="C:SAGA complex"/>
    <property type="evidence" value="ECO:0007669"/>
    <property type="project" value="InterPro"/>
</dbReference>
<feature type="compositionally biased region" description="Low complexity" evidence="8">
    <location>
        <begin position="283"/>
        <end position="304"/>
    </location>
</feature>
<evidence type="ECO:0000256" key="7">
    <source>
        <dbReference type="ARBA" id="ARBA00093657"/>
    </source>
</evidence>
<feature type="compositionally biased region" description="Polar residues" evidence="8">
    <location>
        <begin position="243"/>
        <end position="252"/>
    </location>
</feature>
<dbReference type="Gene3D" id="1.10.20.10">
    <property type="entry name" value="Histone, subunit A"/>
    <property type="match status" value="1"/>
</dbReference>
<dbReference type="GO" id="GO:0017025">
    <property type="term" value="F:TBP-class protein binding"/>
    <property type="evidence" value="ECO:0007669"/>
    <property type="project" value="TreeGrafter"/>
</dbReference>
<comment type="subcellular location">
    <subcellularLocation>
        <location evidence="1">Nucleus</location>
    </subcellularLocation>
</comment>
<evidence type="ECO:0000256" key="4">
    <source>
        <dbReference type="ARBA" id="ARBA00023163"/>
    </source>
</evidence>
<evidence type="ECO:0000256" key="1">
    <source>
        <dbReference type="ARBA" id="ARBA00004123"/>
    </source>
</evidence>
<feature type="domain" description="Transcription initiation factor TFIID subunit 12" evidence="9">
    <location>
        <begin position="333"/>
        <end position="400"/>
    </location>
</feature>
<dbReference type="InterPro" id="IPR037794">
    <property type="entry name" value="TAF12"/>
</dbReference>
<dbReference type="OrthoDB" id="5566187at2759"/>
<dbReference type="AlphaFoldDB" id="A0A1R1PM37"/>
<dbReference type="SUPFAM" id="SSF47113">
    <property type="entry name" value="Histone-fold"/>
    <property type="match status" value="1"/>
</dbReference>
<dbReference type="GO" id="GO:0046982">
    <property type="term" value="F:protein heterodimerization activity"/>
    <property type="evidence" value="ECO:0007669"/>
    <property type="project" value="InterPro"/>
</dbReference>
<keyword evidence="10" id="KW-0648">Protein biosynthesis</keyword>
<evidence type="ECO:0000256" key="6">
    <source>
        <dbReference type="ARBA" id="ARBA00075089"/>
    </source>
</evidence>
<name>A0A1R1PM37_ZANCU</name>
<organism evidence="10 11">
    <name type="scientific">Zancudomyces culisetae</name>
    <name type="common">Gut fungus</name>
    <name type="synonym">Smittium culisetae</name>
    <dbReference type="NCBI Taxonomy" id="1213189"/>
    <lineage>
        <taxon>Eukaryota</taxon>
        <taxon>Fungi</taxon>
        <taxon>Fungi incertae sedis</taxon>
        <taxon>Zoopagomycota</taxon>
        <taxon>Kickxellomycotina</taxon>
        <taxon>Harpellomycetes</taxon>
        <taxon>Harpellales</taxon>
        <taxon>Legeriomycetaceae</taxon>
        <taxon>Zancudomyces</taxon>
    </lineage>
</organism>
<comment type="similarity">
    <text evidence="2">Belongs to the TAF12 family.</text>
</comment>
<keyword evidence="10" id="KW-0396">Initiation factor</keyword>
<gene>
    <name evidence="10" type="ORF">AX774_g4503</name>
</gene>
<keyword evidence="11" id="KW-1185">Reference proteome</keyword>
<evidence type="ECO:0000313" key="10">
    <source>
        <dbReference type="EMBL" id="OMH82024.1"/>
    </source>
</evidence>
<dbReference type="GO" id="GO:0003743">
    <property type="term" value="F:translation initiation factor activity"/>
    <property type="evidence" value="ECO:0007669"/>
    <property type="project" value="UniProtKB-KW"/>
</dbReference>
<feature type="region of interest" description="Disordered" evidence="8">
    <location>
        <begin position="1"/>
        <end position="76"/>
    </location>
</feature>
<proteinExistence type="inferred from homology"/>
<feature type="region of interest" description="Disordered" evidence="8">
    <location>
        <begin position="216"/>
        <end position="252"/>
    </location>
</feature>
<feature type="compositionally biased region" description="Polar residues" evidence="8">
    <location>
        <begin position="216"/>
        <end position="236"/>
    </location>
</feature>
<evidence type="ECO:0000259" key="9">
    <source>
        <dbReference type="Pfam" id="PF03847"/>
    </source>
</evidence>
<comment type="caution">
    <text evidence="10">The sequence shown here is derived from an EMBL/GenBank/DDBJ whole genome shotgun (WGS) entry which is preliminary data.</text>
</comment>
<dbReference type="EMBL" id="LSSK01000757">
    <property type="protein sequence ID" value="OMH82024.1"/>
    <property type="molecule type" value="Genomic_DNA"/>
</dbReference>
<accession>A0A1R1PM37</accession>
<reference evidence="11" key="1">
    <citation type="submission" date="2017-01" db="EMBL/GenBank/DDBJ databases">
        <authorList>
            <person name="Wang Y."/>
            <person name="White M."/>
            <person name="Kvist S."/>
            <person name="Moncalvo J.-M."/>
        </authorList>
    </citation>
    <scope>NUCLEOTIDE SEQUENCE [LARGE SCALE GENOMIC DNA]</scope>
    <source>
        <strain evidence="11">COL-18-3</strain>
    </source>
</reference>
<evidence type="ECO:0000256" key="3">
    <source>
        <dbReference type="ARBA" id="ARBA00023015"/>
    </source>
</evidence>
<dbReference type="PANTHER" id="PTHR12264:SF21">
    <property type="entry name" value="TRANSCRIPTION INITIATION FACTOR TFIID SUBUNIT 12"/>
    <property type="match status" value="1"/>
</dbReference>
<protein>
    <recommendedName>
        <fullName evidence="6">TBP-associated factor 12</fullName>
    </recommendedName>
    <alternativeName>
        <fullName evidence="7">Transcription initiation factor TFIID subunit 12</fullName>
    </alternativeName>
</protein>
<keyword evidence="3" id="KW-0805">Transcription regulation</keyword>
<dbReference type="GO" id="GO:0003677">
    <property type="term" value="F:DNA binding"/>
    <property type="evidence" value="ECO:0007669"/>
    <property type="project" value="TreeGrafter"/>
</dbReference>
<dbReference type="InterPro" id="IPR009072">
    <property type="entry name" value="Histone-fold"/>
</dbReference>
<evidence type="ECO:0000256" key="5">
    <source>
        <dbReference type="ARBA" id="ARBA00023242"/>
    </source>
</evidence>
<dbReference type="Proteomes" id="UP000188320">
    <property type="component" value="Unassembled WGS sequence"/>
</dbReference>
<dbReference type="FunFam" id="1.10.20.10:FF:000011">
    <property type="entry name" value="Transcription initiation factor TFIID subunit 12"/>
    <property type="match status" value="1"/>
</dbReference>
<dbReference type="InterPro" id="IPR003228">
    <property type="entry name" value="TFIID_TAF12_dom"/>
</dbReference>
<feature type="compositionally biased region" description="Basic and acidic residues" evidence="8">
    <location>
        <begin position="13"/>
        <end position="22"/>
    </location>
</feature>
<keyword evidence="5" id="KW-0539">Nucleus</keyword>
<evidence type="ECO:0000256" key="8">
    <source>
        <dbReference type="SAM" id="MobiDB-lite"/>
    </source>
</evidence>
<evidence type="ECO:0000313" key="11">
    <source>
        <dbReference type="Proteomes" id="UP000188320"/>
    </source>
</evidence>
<dbReference type="GO" id="GO:0005669">
    <property type="term" value="C:transcription factor TFIID complex"/>
    <property type="evidence" value="ECO:0007669"/>
    <property type="project" value="InterPro"/>
</dbReference>
<sequence>MIPNLELPGASKKTIELPKKTSQETVKSESPILKSSSAHVPSHNAENFAKPIKKTSSKADRRSAGGTGGGSESSILSKSKHQQALNLLNKQRELLELQYNENTGQVDGSGAGKQKLEEESSIAVIRMLNEGVIKVQNRLVEFKKILAKVKDDNKRHGVVLELIDKCNFHLLQVSSFIGSNSGLIMDNANSTRIAGMEKTPGSGKQPVVFVEINNQHKGGNTSLSDTNANKISRLSQSGGGATEQPSDSTTTIVSLSGPITQVNAQMQREANNALSSIAPPPGSTSAPGTSLSGSSMVPSSSSLGEGTGGGAISLVGLDTSSLSTDPSQLRVLSKRKIQELVNEIDPNSRIEPEVEDLLCDIADEFIDSVVGFSCELARHRKSNVLEAKDIQLHLERNWNIRVPGFATDEIRTVKKSTLLPNYQQKLNAINYVKNLKRFD</sequence>
<evidence type="ECO:0000256" key="2">
    <source>
        <dbReference type="ARBA" id="ARBA00007530"/>
    </source>
</evidence>
<feature type="region of interest" description="Disordered" evidence="8">
    <location>
        <begin position="274"/>
        <end position="307"/>
    </location>
</feature>
<dbReference type="PANTHER" id="PTHR12264">
    <property type="entry name" value="TRANSCRIPTION INITIATION FACTOR TFIID SUBUNIT 12"/>
    <property type="match status" value="1"/>
</dbReference>
<keyword evidence="4" id="KW-0804">Transcription</keyword>
<dbReference type="CDD" id="cd07981">
    <property type="entry name" value="HFD_TAF12"/>
    <property type="match status" value="1"/>
</dbReference>
<dbReference type="Pfam" id="PF03847">
    <property type="entry name" value="TFIID_20kDa"/>
    <property type="match status" value="1"/>
</dbReference>
<dbReference type="GO" id="GO:0051123">
    <property type="term" value="P:RNA polymerase II preinitiation complex assembly"/>
    <property type="evidence" value="ECO:0007669"/>
    <property type="project" value="TreeGrafter"/>
</dbReference>